<accession>A0A1M6SMN7</accession>
<name>A0A1M6SMN7_9FIRM</name>
<dbReference type="InterPro" id="IPR026002">
    <property type="entry name" value="ATC_hydrolase-like"/>
</dbReference>
<proteinExistence type="predicted"/>
<organism evidence="1 2">
    <name type="scientific">Anaerocolumna jejuensis DSM 15929</name>
    <dbReference type="NCBI Taxonomy" id="1121322"/>
    <lineage>
        <taxon>Bacteria</taxon>
        <taxon>Bacillati</taxon>
        <taxon>Bacillota</taxon>
        <taxon>Clostridia</taxon>
        <taxon>Lachnospirales</taxon>
        <taxon>Lachnospiraceae</taxon>
        <taxon>Anaerocolumna</taxon>
    </lineage>
</organism>
<dbReference type="STRING" id="1121322.SAMN02745136_02523"/>
<dbReference type="Proteomes" id="UP000184386">
    <property type="component" value="Unassembled WGS sequence"/>
</dbReference>
<dbReference type="GO" id="GO:0016787">
    <property type="term" value="F:hydrolase activity"/>
    <property type="evidence" value="ECO:0007669"/>
    <property type="project" value="UniProtKB-KW"/>
</dbReference>
<keyword evidence="2" id="KW-1185">Reference proteome</keyword>
<evidence type="ECO:0000313" key="2">
    <source>
        <dbReference type="Proteomes" id="UP000184386"/>
    </source>
</evidence>
<dbReference type="RefSeq" id="WP_073276414.1">
    <property type="nucleotide sequence ID" value="NZ_FRAC01000012.1"/>
</dbReference>
<dbReference type="Pfam" id="PF14196">
    <property type="entry name" value="ATC_hydrolase"/>
    <property type="match status" value="1"/>
</dbReference>
<dbReference type="AlphaFoldDB" id="A0A1M6SMN7"/>
<reference evidence="1 2" key="1">
    <citation type="submission" date="2016-11" db="EMBL/GenBank/DDBJ databases">
        <authorList>
            <person name="Jaros S."/>
            <person name="Januszkiewicz K."/>
            <person name="Wedrychowicz H."/>
        </authorList>
    </citation>
    <scope>NUCLEOTIDE SEQUENCE [LARGE SCALE GENOMIC DNA]</scope>
    <source>
        <strain evidence="1 2">DSM 15929</strain>
    </source>
</reference>
<evidence type="ECO:0000313" key="1">
    <source>
        <dbReference type="EMBL" id="SHK46044.1"/>
    </source>
</evidence>
<dbReference type="OrthoDB" id="1899188at2"/>
<gene>
    <name evidence="1" type="ORF">SAMN02745136_02523</name>
</gene>
<dbReference type="EMBL" id="FRAC01000012">
    <property type="protein sequence ID" value="SHK46044.1"/>
    <property type="molecule type" value="Genomic_DNA"/>
</dbReference>
<sequence length="162" mass="18346">MMSIKSSEDPVIRFAKLSAELYYFLADALIENLGEEKGTAAIEESLRNFAEKRVADMKKEAKERGLPPDAPDTYLKVRDMPSNGWEHDSENTLLITQCPMFDIWKSFGEKGIAMGALYCEIDHILFNGFGLVLNRSQCKTNGDQVCDFRVQLKEGQRTDGER</sequence>
<protein>
    <submittedName>
        <fullName evidence="1">L-2-amino-thiazoline-4-carboxylic acid hydrolase</fullName>
    </submittedName>
</protein>
<keyword evidence="1" id="KW-0378">Hydrolase</keyword>